<dbReference type="RefSeq" id="WP_168722684.1">
    <property type="nucleotide sequence ID" value="NZ_JAAXPN010000011.1"/>
</dbReference>
<proteinExistence type="predicted"/>
<dbReference type="EMBL" id="JAAXPN010000011">
    <property type="protein sequence ID" value="NKZ24888.1"/>
    <property type="molecule type" value="Genomic_DNA"/>
</dbReference>
<keyword evidence="2" id="KW-1185">Reference proteome</keyword>
<dbReference type="Pfam" id="PF04392">
    <property type="entry name" value="ABC_sub_bind"/>
    <property type="match status" value="1"/>
</dbReference>
<evidence type="ECO:0000313" key="1">
    <source>
        <dbReference type="EMBL" id="NKZ24888.1"/>
    </source>
</evidence>
<accession>A0A7X6S3Q7</accession>
<sequence>MKRLFLSIGIILAILVGAFFGASHSNNEATSQKKIPTIGILQFLTHPALDAIHRGMVDELAKEGYVDGKTIHIDFQNAQGNQSNLKSMATKFDNENADLSVGIATPAAQVLANTVNGKVLFAPSTNPVAAGLVTNLEHPGNHVTGVSDQAPLKEQLALIKKFVPHLRTLGIIYTSSDISATTEAKAMTKLATKAGLKTKIYTIAQSNDLAQVAQTMAHNQDIDAVFVPTDNTIASSMPVLLQATDSAKMPVFPTASTMVQAGGIAAVSINQYQIGVTTGKMIAKILHGQTINDTPVEFMKKGELVINVKAAQKLGIHIPADSLKQAAAIKGGLIK</sequence>
<dbReference type="InterPro" id="IPR007487">
    <property type="entry name" value="ABC_transpt-TYRBP-like"/>
</dbReference>
<reference evidence="1 2" key="1">
    <citation type="submission" date="2020-04" db="EMBL/GenBank/DDBJ databases">
        <title>MicrobeNet Type strains.</title>
        <authorList>
            <person name="Nicholson A.C."/>
        </authorList>
    </citation>
    <scope>NUCLEOTIDE SEQUENCE [LARGE SCALE GENOMIC DNA]</scope>
    <source>
        <strain evidence="1 2">CCUG 61472</strain>
    </source>
</reference>
<dbReference type="NCBIfam" id="NF041285">
    <property type="entry name" value="ABC_SBP_TrpX"/>
    <property type="match status" value="1"/>
</dbReference>
<dbReference type="PANTHER" id="PTHR35271">
    <property type="entry name" value="ABC TRANSPORTER, SUBSTRATE-BINDING LIPOPROTEIN-RELATED"/>
    <property type="match status" value="1"/>
</dbReference>
<dbReference type="CDD" id="cd06325">
    <property type="entry name" value="PBP1_ABC_unchar_transporter"/>
    <property type="match status" value="1"/>
</dbReference>
<organism evidence="1 2">
    <name type="scientific">Periweissella fabalis</name>
    <dbReference type="NCBI Taxonomy" id="1070421"/>
    <lineage>
        <taxon>Bacteria</taxon>
        <taxon>Bacillati</taxon>
        <taxon>Bacillota</taxon>
        <taxon>Bacilli</taxon>
        <taxon>Lactobacillales</taxon>
        <taxon>Lactobacillaceae</taxon>
        <taxon>Periweissella</taxon>
    </lineage>
</organism>
<evidence type="ECO:0000313" key="2">
    <source>
        <dbReference type="Proteomes" id="UP000549765"/>
    </source>
</evidence>
<dbReference type="PANTHER" id="PTHR35271:SF1">
    <property type="entry name" value="ABC TRANSPORTER, SUBSTRATE-BINDING LIPOPROTEIN"/>
    <property type="match status" value="1"/>
</dbReference>
<dbReference type="InterPro" id="IPR028082">
    <property type="entry name" value="Peripla_BP_I"/>
</dbReference>
<protein>
    <submittedName>
        <fullName evidence="1">ABC transporter substrate-binding protein</fullName>
    </submittedName>
</protein>
<dbReference type="Gene3D" id="3.40.50.2300">
    <property type="match status" value="2"/>
</dbReference>
<dbReference type="InterPro" id="IPR047776">
    <property type="entry name" value="ABC_SBP_TrpX-like"/>
</dbReference>
<comment type="caution">
    <text evidence="1">The sequence shown here is derived from an EMBL/GenBank/DDBJ whole genome shotgun (WGS) entry which is preliminary data.</text>
</comment>
<dbReference type="SUPFAM" id="SSF53822">
    <property type="entry name" value="Periplasmic binding protein-like I"/>
    <property type="match status" value="1"/>
</dbReference>
<dbReference type="AlphaFoldDB" id="A0A7X6S3Q7"/>
<dbReference type="Proteomes" id="UP000549765">
    <property type="component" value="Unassembled WGS sequence"/>
</dbReference>
<gene>
    <name evidence="1" type="ORF">HF964_08810</name>
</gene>
<name>A0A7X6S3Q7_9LACO</name>